<dbReference type="EMBL" id="VDEP01000445">
    <property type="protein sequence ID" value="KAA1078967.1"/>
    <property type="molecule type" value="Genomic_DNA"/>
</dbReference>
<protein>
    <submittedName>
        <fullName evidence="2">Uncharacterized protein</fullName>
    </submittedName>
</protein>
<feature type="region of interest" description="Disordered" evidence="1">
    <location>
        <begin position="32"/>
        <end position="58"/>
    </location>
</feature>
<organism evidence="2 3">
    <name type="scientific">Puccinia graminis f. sp. tritici</name>
    <dbReference type="NCBI Taxonomy" id="56615"/>
    <lineage>
        <taxon>Eukaryota</taxon>
        <taxon>Fungi</taxon>
        <taxon>Dikarya</taxon>
        <taxon>Basidiomycota</taxon>
        <taxon>Pucciniomycotina</taxon>
        <taxon>Pucciniomycetes</taxon>
        <taxon>Pucciniales</taxon>
        <taxon>Pucciniaceae</taxon>
        <taxon>Puccinia</taxon>
    </lineage>
</organism>
<gene>
    <name evidence="2" type="ORF">PGTUg99_015538</name>
</gene>
<proteinExistence type="predicted"/>
<evidence type="ECO:0000256" key="1">
    <source>
        <dbReference type="SAM" id="MobiDB-lite"/>
    </source>
</evidence>
<sequence>MVEGYPLGYPLSAGGYPPVPTDTCQRVRMAPFPQKVGGYPGIPKDTRGRKGRWPAGRRPFQTARYLDLDGWKEALPAGPLEGGYPRIPARIPAAADGYPPAGADAQMAGKSSRRLLALGQVRLDLTKRQDPPELSLSQGPNRPQFLLHLRPRRREC</sequence>
<dbReference type="Proteomes" id="UP000325313">
    <property type="component" value="Unassembled WGS sequence"/>
</dbReference>
<evidence type="ECO:0000313" key="2">
    <source>
        <dbReference type="EMBL" id="KAA1078967.1"/>
    </source>
</evidence>
<accession>A0A5B0MPN3</accession>
<evidence type="ECO:0000313" key="3">
    <source>
        <dbReference type="Proteomes" id="UP000325313"/>
    </source>
</evidence>
<reference evidence="2 3" key="1">
    <citation type="submission" date="2019-05" db="EMBL/GenBank/DDBJ databases">
        <title>Emergence of the Ug99 lineage of the wheat stem rust pathogen through somatic hybridization.</title>
        <authorList>
            <person name="Li F."/>
            <person name="Upadhyaya N.M."/>
            <person name="Sperschneider J."/>
            <person name="Matny O."/>
            <person name="Nguyen-Phuc H."/>
            <person name="Mago R."/>
            <person name="Raley C."/>
            <person name="Miller M.E."/>
            <person name="Silverstein K.A.T."/>
            <person name="Henningsen E."/>
            <person name="Hirsch C.D."/>
            <person name="Visser B."/>
            <person name="Pretorius Z.A."/>
            <person name="Steffenson B.J."/>
            <person name="Schwessinger B."/>
            <person name="Dodds P.N."/>
            <person name="Figueroa M."/>
        </authorList>
    </citation>
    <scope>NUCLEOTIDE SEQUENCE [LARGE SCALE GENOMIC DNA]</scope>
    <source>
        <strain evidence="2 3">Ug99</strain>
    </source>
</reference>
<name>A0A5B0MPN3_PUCGR</name>
<comment type="caution">
    <text evidence="2">The sequence shown here is derived from an EMBL/GenBank/DDBJ whole genome shotgun (WGS) entry which is preliminary data.</text>
</comment>
<dbReference type="AlphaFoldDB" id="A0A5B0MPN3"/>